<name>A0A921QGS9_SORBI</name>
<keyword evidence="2" id="KW-1133">Transmembrane helix</keyword>
<proteinExistence type="predicted"/>
<dbReference type="Proteomes" id="UP000807115">
    <property type="component" value="Chromosome 8"/>
</dbReference>
<comment type="caution">
    <text evidence="3">The sequence shown here is derived from an EMBL/GenBank/DDBJ whole genome shotgun (WGS) entry which is preliminary data.</text>
</comment>
<dbReference type="AlphaFoldDB" id="A0A921QGS9"/>
<accession>A0A921QGS9</accession>
<organism evidence="3 4">
    <name type="scientific">Sorghum bicolor</name>
    <name type="common">Sorghum</name>
    <name type="synonym">Sorghum vulgare</name>
    <dbReference type="NCBI Taxonomy" id="4558"/>
    <lineage>
        <taxon>Eukaryota</taxon>
        <taxon>Viridiplantae</taxon>
        <taxon>Streptophyta</taxon>
        <taxon>Embryophyta</taxon>
        <taxon>Tracheophyta</taxon>
        <taxon>Spermatophyta</taxon>
        <taxon>Magnoliopsida</taxon>
        <taxon>Liliopsida</taxon>
        <taxon>Poales</taxon>
        <taxon>Poaceae</taxon>
        <taxon>PACMAD clade</taxon>
        <taxon>Panicoideae</taxon>
        <taxon>Andropogonodae</taxon>
        <taxon>Andropogoneae</taxon>
        <taxon>Sorghinae</taxon>
        <taxon>Sorghum</taxon>
    </lineage>
</organism>
<feature type="transmembrane region" description="Helical" evidence="2">
    <location>
        <begin position="64"/>
        <end position="93"/>
    </location>
</feature>
<gene>
    <name evidence="3" type="ORF">BDA96_08G176200</name>
</gene>
<sequence length="101" mass="11458">MPRSNTIRFRMPPIEGLTQDQDQDEDPRATYRWCHRAVKLGYFSSVITGIYSQRYRAATHKTSLGADIALIVAFVMGAWTLQASIGLGCYGSIFEPEFPRR</sequence>
<evidence type="ECO:0000313" key="4">
    <source>
        <dbReference type="Proteomes" id="UP000807115"/>
    </source>
</evidence>
<evidence type="ECO:0000313" key="3">
    <source>
        <dbReference type="EMBL" id="KAG0521613.1"/>
    </source>
</evidence>
<protein>
    <submittedName>
        <fullName evidence="3">Uncharacterized protein</fullName>
    </submittedName>
</protein>
<keyword evidence="2" id="KW-0812">Transmembrane</keyword>
<evidence type="ECO:0000256" key="1">
    <source>
        <dbReference type="SAM" id="MobiDB-lite"/>
    </source>
</evidence>
<keyword evidence="2" id="KW-0472">Membrane</keyword>
<dbReference type="EMBL" id="CM027687">
    <property type="protein sequence ID" value="KAG0521613.1"/>
    <property type="molecule type" value="Genomic_DNA"/>
</dbReference>
<feature type="region of interest" description="Disordered" evidence="1">
    <location>
        <begin position="1"/>
        <end position="26"/>
    </location>
</feature>
<reference evidence="3" key="2">
    <citation type="submission" date="2020-10" db="EMBL/GenBank/DDBJ databases">
        <authorList>
            <person name="Cooper E.A."/>
            <person name="Brenton Z.W."/>
            <person name="Flinn B.S."/>
            <person name="Jenkins J."/>
            <person name="Shu S."/>
            <person name="Flowers D."/>
            <person name="Luo F."/>
            <person name="Wang Y."/>
            <person name="Xia P."/>
            <person name="Barry K."/>
            <person name="Daum C."/>
            <person name="Lipzen A."/>
            <person name="Yoshinaga Y."/>
            <person name="Schmutz J."/>
            <person name="Saski C."/>
            <person name="Vermerris W."/>
            <person name="Kresovich S."/>
        </authorList>
    </citation>
    <scope>NUCLEOTIDE SEQUENCE</scope>
</reference>
<reference evidence="3" key="1">
    <citation type="journal article" date="2019" name="BMC Genomics">
        <title>A new reference genome for Sorghum bicolor reveals high levels of sequence similarity between sweet and grain genotypes: implications for the genetics of sugar metabolism.</title>
        <authorList>
            <person name="Cooper E.A."/>
            <person name="Brenton Z.W."/>
            <person name="Flinn B.S."/>
            <person name="Jenkins J."/>
            <person name="Shu S."/>
            <person name="Flowers D."/>
            <person name="Luo F."/>
            <person name="Wang Y."/>
            <person name="Xia P."/>
            <person name="Barry K."/>
            <person name="Daum C."/>
            <person name="Lipzen A."/>
            <person name="Yoshinaga Y."/>
            <person name="Schmutz J."/>
            <person name="Saski C."/>
            <person name="Vermerris W."/>
            <person name="Kresovich S."/>
        </authorList>
    </citation>
    <scope>NUCLEOTIDE SEQUENCE</scope>
</reference>
<evidence type="ECO:0000256" key="2">
    <source>
        <dbReference type="SAM" id="Phobius"/>
    </source>
</evidence>